<sequence>KLWKDSEKTVEGFLFRFELERLILF</sequence>
<organism evidence="1">
    <name type="scientific">marine metagenome</name>
    <dbReference type="NCBI Taxonomy" id="408172"/>
    <lineage>
        <taxon>unclassified sequences</taxon>
        <taxon>metagenomes</taxon>
        <taxon>ecological metagenomes</taxon>
    </lineage>
</organism>
<proteinExistence type="predicted"/>
<protein>
    <submittedName>
        <fullName evidence="1">Uncharacterized protein</fullName>
    </submittedName>
</protein>
<dbReference type="AlphaFoldDB" id="A0A381X5S7"/>
<gene>
    <name evidence="1" type="ORF">METZ01_LOCUS112959</name>
</gene>
<name>A0A381X5S7_9ZZZZ</name>
<feature type="non-terminal residue" evidence="1">
    <location>
        <position position="1"/>
    </location>
</feature>
<accession>A0A381X5S7</accession>
<dbReference type="EMBL" id="UINC01014020">
    <property type="protein sequence ID" value="SVA60105.1"/>
    <property type="molecule type" value="Genomic_DNA"/>
</dbReference>
<reference evidence="1" key="1">
    <citation type="submission" date="2018-05" db="EMBL/GenBank/DDBJ databases">
        <authorList>
            <person name="Lanie J.A."/>
            <person name="Ng W.-L."/>
            <person name="Kazmierczak K.M."/>
            <person name="Andrzejewski T.M."/>
            <person name="Davidsen T.M."/>
            <person name="Wayne K.J."/>
            <person name="Tettelin H."/>
            <person name="Glass J.I."/>
            <person name="Rusch D."/>
            <person name="Podicherti R."/>
            <person name="Tsui H.-C.T."/>
            <person name="Winkler M.E."/>
        </authorList>
    </citation>
    <scope>NUCLEOTIDE SEQUENCE</scope>
</reference>
<evidence type="ECO:0000313" key="1">
    <source>
        <dbReference type="EMBL" id="SVA60105.1"/>
    </source>
</evidence>